<gene>
    <name evidence="2" type="ORF">KIL84_006314</name>
</gene>
<organism evidence="2 3">
    <name type="scientific">Mauremys mutica</name>
    <name type="common">yellowpond turtle</name>
    <dbReference type="NCBI Taxonomy" id="74926"/>
    <lineage>
        <taxon>Eukaryota</taxon>
        <taxon>Metazoa</taxon>
        <taxon>Chordata</taxon>
        <taxon>Craniata</taxon>
        <taxon>Vertebrata</taxon>
        <taxon>Euteleostomi</taxon>
        <taxon>Archelosauria</taxon>
        <taxon>Testudinata</taxon>
        <taxon>Testudines</taxon>
        <taxon>Cryptodira</taxon>
        <taxon>Durocryptodira</taxon>
        <taxon>Testudinoidea</taxon>
        <taxon>Geoemydidae</taxon>
        <taxon>Geoemydinae</taxon>
        <taxon>Mauremys</taxon>
    </lineage>
</organism>
<dbReference type="AlphaFoldDB" id="A0A9D3X0Q6"/>
<reference evidence="2" key="1">
    <citation type="submission" date="2021-09" db="EMBL/GenBank/DDBJ databases">
        <title>The genome of Mauremys mutica provides insights into the evolution of semi-aquatic lifestyle.</title>
        <authorList>
            <person name="Gong S."/>
            <person name="Gao Y."/>
        </authorList>
    </citation>
    <scope>NUCLEOTIDE SEQUENCE</scope>
    <source>
        <strain evidence="2">MM-2020</strain>
        <tissue evidence="2">Muscle</tissue>
    </source>
</reference>
<proteinExistence type="predicted"/>
<feature type="region of interest" description="Disordered" evidence="1">
    <location>
        <begin position="1"/>
        <end position="21"/>
    </location>
</feature>
<accession>A0A9D3X0Q6</accession>
<keyword evidence="3" id="KW-1185">Reference proteome</keyword>
<name>A0A9D3X0Q6_9SAUR</name>
<sequence>MGDSVAPSTWNTRRGKGSSAMLPSSLLSARATGTSDGCQADQVPESSEVSLLDDLHHIKEEGALVHGDTDGVIKGLVHTIHSSVGDINVGLKIGLGMSPPWAFNSTLMHRRHLDFTPALTVIDIQADKFHLQLVGERQDCFF</sequence>
<evidence type="ECO:0000313" key="3">
    <source>
        <dbReference type="Proteomes" id="UP000827986"/>
    </source>
</evidence>
<dbReference type="Proteomes" id="UP000827986">
    <property type="component" value="Unassembled WGS sequence"/>
</dbReference>
<evidence type="ECO:0000256" key="1">
    <source>
        <dbReference type="SAM" id="MobiDB-lite"/>
    </source>
</evidence>
<feature type="compositionally biased region" description="Polar residues" evidence="1">
    <location>
        <begin position="1"/>
        <end position="12"/>
    </location>
</feature>
<evidence type="ECO:0000313" key="2">
    <source>
        <dbReference type="EMBL" id="KAH1170696.1"/>
    </source>
</evidence>
<dbReference type="EMBL" id="JAHDVG010000483">
    <property type="protein sequence ID" value="KAH1170696.1"/>
    <property type="molecule type" value="Genomic_DNA"/>
</dbReference>
<comment type="caution">
    <text evidence="2">The sequence shown here is derived from an EMBL/GenBank/DDBJ whole genome shotgun (WGS) entry which is preliminary data.</text>
</comment>
<protein>
    <submittedName>
        <fullName evidence="2">Uncharacterized protein</fullName>
    </submittedName>
</protein>